<dbReference type="EMBL" id="MH979820">
    <property type="protein sequence ID" value="AYV89275.1"/>
    <property type="molecule type" value="mRNA"/>
</dbReference>
<organism evidence="6">
    <name type="scientific">Tetranychus evansi</name>
    <name type="common">red spider mite</name>
    <dbReference type="NCBI Taxonomy" id="178897"/>
    <lineage>
        <taxon>Eukaryota</taxon>
        <taxon>Metazoa</taxon>
        <taxon>Ecdysozoa</taxon>
        <taxon>Arthropoda</taxon>
        <taxon>Chelicerata</taxon>
        <taxon>Arachnida</taxon>
        <taxon>Acari</taxon>
        <taxon>Acariformes</taxon>
        <taxon>Trombidiformes</taxon>
        <taxon>Prostigmata</taxon>
        <taxon>Eleutherengona</taxon>
        <taxon>Raphignathae</taxon>
        <taxon>Tetranychoidea</taxon>
        <taxon>Tetranychidae</taxon>
        <taxon>Tetranychus</taxon>
    </lineage>
</organism>
<dbReference type="AlphaFoldDB" id="A0A3G5AQ55"/>
<evidence type="ECO:0000256" key="3">
    <source>
        <dbReference type="ARBA" id="ARBA00093310"/>
    </source>
</evidence>
<name>A0A3G5AQ55_9ACAR</name>
<evidence type="ECO:0000259" key="5">
    <source>
        <dbReference type="PROSITE" id="PS50222"/>
    </source>
</evidence>
<proteinExistence type="evidence at transcript level"/>
<dbReference type="Pfam" id="PF13499">
    <property type="entry name" value="EF-hand_7"/>
    <property type="match status" value="1"/>
</dbReference>
<feature type="region of interest" description="Disordered" evidence="4">
    <location>
        <begin position="274"/>
        <end position="417"/>
    </location>
</feature>
<feature type="compositionally biased region" description="Polar residues" evidence="4">
    <location>
        <begin position="100"/>
        <end position="134"/>
    </location>
</feature>
<dbReference type="PANTHER" id="PTHR14095:SF0">
    <property type="entry name" value="MIP22305P"/>
    <property type="match status" value="1"/>
</dbReference>
<dbReference type="Gene3D" id="1.10.238.230">
    <property type="match status" value="1"/>
</dbReference>
<feature type="compositionally biased region" description="Polar residues" evidence="4">
    <location>
        <begin position="1"/>
        <end position="19"/>
    </location>
</feature>
<keyword evidence="1" id="KW-0479">Metal-binding</keyword>
<feature type="compositionally biased region" description="Polar residues" evidence="4">
    <location>
        <begin position="142"/>
        <end position="163"/>
    </location>
</feature>
<dbReference type="Pfam" id="PF17958">
    <property type="entry name" value="EF-hand_13"/>
    <property type="match status" value="1"/>
</dbReference>
<dbReference type="SUPFAM" id="SSF47473">
    <property type="entry name" value="EF-hand"/>
    <property type="match status" value="2"/>
</dbReference>
<reference evidence="6" key="1">
    <citation type="submission" date="2018-09" db="EMBL/GenBank/DDBJ databases">
        <title>Identification of saliva proteins of spider mite Tetranychus evansi by transcriptome and LC-MS/MS approach.</title>
        <authorList>
            <person name="Huang H.-J."/>
            <person name="Cui J.-R."/>
            <person name="Hong X.-Y."/>
        </authorList>
    </citation>
    <scope>NUCLEOTIDE SEQUENCE</scope>
</reference>
<dbReference type="PROSITE" id="PS50222">
    <property type="entry name" value="EF_HAND_2"/>
    <property type="match status" value="1"/>
</dbReference>
<dbReference type="InterPro" id="IPR018247">
    <property type="entry name" value="EF_Hand_1_Ca_BS"/>
</dbReference>
<evidence type="ECO:0000313" key="6">
    <source>
        <dbReference type="EMBL" id="AYV89275.1"/>
    </source>
</evidence>
<dbReference type="PROSITE" id="PS00018">
    <property type="entry name" value="EF_HAND_1"/>
    <property type="match status" value="1"/>
</dbReference>
<feature type="compositionally biased region" description="Low complexity" evidence="4">
    <location>
        <begin position="350"/>
        <end position="367"/>
    </location>
</feature>
<feature type="region of interest" description="Disordered" evidence="4">
    <location>
        <begin position="85"/>
        <end position="228"/>
    </location>
</feature>
<dbReference type="Pfam" id="PF21161">
    <property type="entry name" value="P2R3B_EF-hand"/>
    <property type="match status" value="1"/>
</dbReference>
<dbReference type="FunFam" id="1.10.238.230:FF:000001">
    <property type="entry name" value="Serine/threonine-protein phosphatase 2A regulatory subunit B'' subunit beta"/>
    <property type="match status" value="1"/>
</dbReference>
<feature type="compositionally biased region" description="Basic and acidic residues" evidence="4">
    <location>
        <begin position="189"/>
        <end position="199"/>
    </location>
</feature>
<dbReference type="InterPro" id="IPR011992">
    <property type="entry name" value="EF-hand-dom_pair"/>
</dbReference>
<feature type="compositionally biased region" description="Polar residues" evidence="4">
    <location>
        <begin position="175"/>
        <end position="188"/>
    </location>
</feature>
<feature type="region of interest" description="Disordered" evidence="4">
    <location>
        <begin position="1"/>
        <end position="43"/>
    </location>
</feature>
<dbReference type="FunFam" id="1.10.238.220:FF:000001">
    <property type="entry name" value="Serine/threonine-protein phosphatase 2A regulatory subunit B'' subunit alpha"/>
    <property type="match status" value="1"/>
</dbReference>
<evidence type="ECO:0000256" key="4">
    <source>
        <dbReference type="SAM" id="MobiDB-lite"/>
    </source>
</evidence>
<dbReference type="InterPro" id="IPR041534">
    <property type="entry name" value="EF-hand_13"/>
</dbReference>
<dbReference type="InterPro" id="IPR048855">
    <property type="entry name" value="P2R3A_B_D_EF-hand"/>
</dbReference>
<comment type="function">
    <text evidence="3">The B regulatory subunit might modulate substrate selectivity and catalytic activity, and might also direct the localization of the catalytic enzyme to a particular subcellular compartment.</text>
</comment>
<dbReference type="GO" id="GO:0005509">
    <property type="term" value="F:calcium ion binding"/>
    <property type="evidence" value="ECO:0007669"/>
    <property type="project" value="InterPro"/>
</dbReference>
<keyword evidence="2" id="KW-0106">Calcium</keyword>
<dbReference type="PANTHER" id="PTHR14095">
    <property type="entry name" value="PHOSPHATASE 2A REGULATORY SUBUNIT-RELATED"/>
    <property type="match status" value="1"/>
</dbReference>
<feature type="region of interest" description="Disordered" evidence="4">
    <location>
        <begin position="454"/>
        <end position="474"/>
    </location>
</feature>
<feature type="compositionally biased region" description="Polar residues" evidence="4">
    <location>
        <begin position="296"/>
        <end position="306"/>
    </location>
</feature>
<feature type="compositionally biased region" description="Basic and acidic residues" evidence="4">
    <location>
        <begin position="274"/>
        <end position="286"/>
    </location>
</feature>
<dbReference type="Gene3D" id="1.10.238.220">
    <property type="match status" value="1"/>
</dbReference>
<feature type="compositionally biased region" description="Basic and acidic residues" evidence="4">
    <location>
        <begin position="313"/>
        <end position="328"/>
    </location>
</feature>
<dbReference type="Gene3D" id="1.10.238.10">
    <property type="entry name" value="EF-hand"/>
    <property type="match status" value="1"/>
</dbReference>
<dbReference type="GO" id="GO:0019888">
    <property type="term" value="F:protein phosphatase regulator activity"/>
    <property type="evidence" value="ECO:0007669"/>
    <property type="project" value="TreeGrafter"/>
</dbReference>
<sequence length="916" mass="104645">MRVKTNSTLTPTSTNQSENVYGKFRGTNLPTSHYLHGSGSRLKQARSQEDLRLSNEVERLLSGLSDWSPKSRYIQLMAEKSGLLNNKSGLKKTNSDSPHRTSQSSLSKSDTNKNQTNFAKNQSSNRSTIPSVHNNKGGLVLRSTSRSPERSSVNQRTINSNVTADAMKQIRSKELPSSQSATQRIELSNNEKESKEIRPRSSNNLSVSSVSSNQKVTPKSNGKEGKSMEQILADALKLTEDEKATLIATRENSLATKLAKQRIEESNVDSIEPRVEKVSKLPENDKNSPAVKTIEHNGSQSTQRGTVASMKATESREEKPKDEGRFRDSLFSSPVNYAKNRFAASKESNRNLSESTSSENNSAETSRQSVVNEAKQAWERKASNQNSDKQGHFRGSNAFSNPWYASKGETVSNNNSVLNRPDKVTSLIHRSNPVRPFLTKGSVAERVLLFERRPEMKKDGKSNSNDSKSKSPVLYSTWKNQDKTQSEVLQIAQNFIQPPTNRQSSTTIVRNSWGTGYGIPRFYFPSGLPYTSTEIDARIRRIVEEFNRLPDRSSTRESFGKITKAAGLPLYWKQSLFDAVIGESRKSLVTCDQFVKYFKDLVTSCHDDTSKFVRVYSHGKRNYLLPEDFVPMMQDVIETHPGLGFLKEATEFHSRYVHTVIARIFYCVNKSWSGQISIPELRKSNFLLVVSLLEEEDDINQITDYFSYEHFYVIYCKFWELDKDHDLIIDKEDLMRHNDAAISSRMIDRIFSGAVTRGPVRRQGKMTYSEFVWFLISEEDKRHPRAIEYWFRCMDIDGDGYLSMYELEYFYEEQVKRMEALGIEALPFNDCLCQMLDMVRPKEIGRISLADLKRCRMTPIFFDTFFNLDKYLDHEQRDPFSSKDNDDTIISDWDRFAAEEYELLVAEESAQQARIH</sequence>
<evidence type="ECO:0000256" key="2">
    <source>
        <dbReference type="ARBA" id="ARBA00022837"/>
    </source>
</evidence>
<dbReference type="GO" id="GO:0000159">
    <property type="term" value="C:protein phosphatase type 2A complex"/>
    <property type="evidence" value="ECO:0007669"/>
    <property type="project" value="TreeGrafter"/>
</dbReference>
<protein>
    <submittedName>
        <fullName evidence="6">Protein phosphatase PP2A</fullName>
    </submittedName>
</protein>
<evidence type="ECO:0000256" key="1">
    <source>
        <dbReference type="ARBA" id="ARBA00022723"/>
    </source>
</evidence>
<feature type="compositionally biased region" description="Low complexity" evidence="4">
    <location>
        <begin position="201"/>
        <end position="213"/>
    </location>
</feature>
<dbReference type="FunFam" id="1.10.238.10:FF:000628">
    <property type="entry name" value="Serine/threonine-protein phosphatase 2A regulatory subunit B'' subunit beta"/>
    <property type="match status" value="1"/>
</dbReference>
<dbReference type="InterPro" id="IPR002048">
    <property type="entry name" value="EF_hand_dom"/>
</dbReference>
<accession>A0A3G5AQ55</accession>
<feature type="domain" description="EF-hand" evidence="5">
    <location>
        <begin position="782"/>
        <end position="817"/>
    </location>
</feature>